<dbReference type="OrthoDB" id="1739831at2"/>
<evidence type="ECO:0000313" key="4">
    <source>
        <dbReference type="Proteomes" id="UP000186385"/>
    </source>
</evidence>
<evidence type="ECO:0000313" key="2">
    <source>
        <dbReference type="EMBL" id="OXS79252.1"/>
    </source>
</evidence>
<evidence type="ECO:0000256" key="1">
    <source>
        <dbReference type="SAM" id="MobiDB-lite"/>
    </source>
</evidence>
<evidence type="ECO:0000313" key="5">
    <source>
        <dbReference type="Proteomes" id="UP000215545"/>
    </source>
</evidence>
<dbReference type="AlphaFoldDB" id="A0A1N6S956"/>
<dbReference type="Proteomes" id="UP000186385">
    <property type="component" value="Unassembled WGS sequence"/>
</dbReference>
<gene>
    <name evidence="2" type="ORF">B1B05_05635</name>
    <name evidence="3" type="ORF">SAMN05443094_102351</name>
</gene>
<keyword evidence="5" id="KW-1185">Reference proteome</keyword>
<dbReference type="InterPro" id="IPR022258">
    <property type="entry name" value="Flagellar_operon_YvyF"/>
</dbReference>
<reference evidence="3 4" key="1">
    <citation type="submission" date="2017-01" db="EMBL/GenBank/DDBJ databases">
        <authorList>
            <person name="Mah S.A."/>
            <person name="Swanson W.J."/>
            <person name="Moy G.W."/>
            <person name="Vacquier V.D."/>
        </authorList>
    </citation>
    <scope>NUCLEOTIDE SEQUENCE [LARGE SCALE GENOMIC DNA]</scope>
    <source>
        <strain evidence="3 4">NIO-1016</strain>
    </source>
</reference>
<sequence>MNEVVNCPRCNELYTKNAFRDVCPKCSRSEEELYQKAYSFLRKRENRAATMERIIEVTGATEGMIHKWVRKGRLQPAQFPNLGYPCDRCGTIIQKGKLCAGCLQEIDSDLKLHDREQSFSQKREQSEHQRTYLGRRQD</sequence>
<name>A0A1N6S956_9BACI</name>
<dbReference type="EMBL" id="MWSK01000002">
    <property type="protein sequence ID" value="OXS79252.1"/>
    <property type="molecule type" value="Genomic_DNA"/>
</dbReference>
<reference evidence="5" key="2">
    <citation type="submission" date="2017-03" db="EMBL/GenBank/DDBJ databases">
        <title>Bacillus sp. V-88(T) DSM27956, whole genome shotgun sequencing project.</title>
        <authorList>
            <person name="Dastager S.G."/>
            <person name="Neurgaonkar P.S."/>
            <person name="Dharne M.S."/>
        </authorList>
    </citation>
    <scope>NUCLEOTIDE SEQUENCE [LARGE SCALE GENOMIC DNA]</scope>
    <source>
        <strain evidence="5">DSM 25145</strain>
    </source>
</reference>
<dbReference type="RefSeq" id="WP_045849642.1">
    <property type="nucleotide sequence ID" value="NZ_FTLX01000002.1"/>
</dbReference>
<reference evidence="2" key="3">
    <citation type="submission" date="2017-03" db="EMBL/GenBank/DDBJ databases">
        <authorList>
            <person name="Dastager S.G."/>
            <person name="Neurgaonkar P.S."/>
            <person name="Dharne M.S."/>
        </authorList>
    </citation>
    <scope>NUCLEOTIDE SEQUENCE</scope>
    <source>
        <strain evidence="2">DSM 25145</strain>
    </source>
</reference>
<protein>
    <submittedName>
        <fullName evidence="3">Flagellar operon protein TIGR03826</fullName>
    </submittedName>
</protein>
<accession>A0A1N6S956</accession>
<dbReference type="NCBIfam" id="TIGR03826">
    <property type="entry name" value="YvyF"/>
    <property type="match status" value="1"/>
</dbReference>
<organism evidence="3 4">
    <name type="scientific">Domibacillus enclensis</name>
    <dbReference type="NCBI Taxonomy" id="1017273"/>
    <lineage>
        <taxon>Bacteria</taxon>
        <taxon>Bacillati</taxon>
        <taxon>Bacillota</taxon>
        <taxon>Bacilli</taxon>
        <taxon>Bacillales</taxon>
        <taxon>Bacillaceae</taxon>
        <taxon>Domibacillus</taxon>
    </lineage>
</organism>
<keyword evidence="3" id="KW-0282">Flagellum</keyword>
<dbReference type="Proteomes" id="UP000215545">
    <property type="component" value="Unassembled WGS sequence"/>
</dbReference>
<proteinExistence type="predicted"/>
<feature type="region of interest" description="Disordered" evidence="1">
    <location>
        <begin position="116"/>
        <end position="138"/>
    </location>
</feature>
<keyword evidence="3" id="KW-0966">Cell projection</keyword>
<evidence type="ECO:0000313" key="3">
    <source>
        <dbReference type="EMBL" id="SIQ37557.1"/>
    </source>
</evidence>
<keyword evidence="3" id="KW-0969">Cilium</keyword>
<dbReference type="STRING" id="1017273.SAMN05443094_102351"/>
<dbReference type="EMBL" id="FTLX01000002">
    <property type="protein sequence ID" value="SIQ37557.1"/>
    <property type="molecule type" value="Genomic_DNA"/>
</dbReference>